<feature type="transmembrane region" description="Helical" evidence="11">
    <location>
        <begin position="278"/>
        <end position="297"/>
    </location>
</feature>
<evidence type="ECO:0000256" key="10">
    <source>
        <dbReference type="ARBA" id="ARBA00035686"/>
    </source>
</evidence>
<keyword evidence="6 11" id="KW-0812">Transmembrane</keyword>
<feature type="transmembrane region" description="Helical" evidence="11">
    <location>
        <begin position="39"/>
        <end position="60"/>
    </location>
</feature>
<keyword evidence="5" id="KW-0762">Sugar transport</keyword>
<feature type="transmembrane region" description="Helical" evidence="11">
    <location>
        <begin position="92"/>
        <end position="113"/>
    </location>
</feature>
<feature type="transmembrane region" description="Helical" evidence="11">
    <location>
        <begin position="67"/>
        <end position="86"/>
    </location>
</feature>
<evidence type="ECO:0000256" key="8">
    <source>
        <dbReference type="ARBA" id="ARBA00023136"/>
    </source>
</evidence>
<evidence type="ECO:0000313" key="13">
    <source>
        <dbReference type="Proteomes" id="UP000077881"/>
    </source>
</evidence>
<keyword evidence="4" id="KW-0997">Cell inner membrane</keyword>
<dbReference type="RefSeq" id="WP_057983617.1">
    <property type="nucleotide sequence ID" value="NZ_LDJR01000061.1"/>
</dbReference>
<dbReference type="EMBL" id="LDJR01000061">
    <property type="protein sequence ID" value="OAK67191.1"/>
    <property type="molecule type" value="Genomic_DNA"/>
</dbReference>
<comment type="caution">
    <text evidence="12">The sequence shown here is derived from an EMBL/GenBank/DDBJ whole genome shotgun (WGS) entry which is preliminary data.</text>
</comment>
<dbReference type="NCBIfam" id="NF040906">
    <property type="entry name" value="GguB"/>
    <property type="match status" value="1"/>
</dbReference>
<dbReference type="GO" id="GO:0022857">
    <property type="term" value="F:transmembrane transporter activity"/>
    <property type="evidence" value="ECO:0007669"/>
    <property type="project" value="InterPro"/>
</dbReference>
<comment type="function">
    <text evidence="9">Part of the binding-protein-dependent transport system for D-xylose. Probably responsible for the translocation of the substrate across the membrane.</text>
</comment>
<reference evidence="12 13" key="1">
    <citation type="submission" date="2015-05" db="EMBL/GenBank/DDBJ databases">
        <title>Comparison of genome.</title>
        <authorList>
            <person name="Zheng Z."/>
            <person name="Sun M."/>
        </authorList>
    </citation>
    <scope>NUCLEOTIDE SEQUENCE [LARGE SCALE GENOMIC DNA]</scope>
    <source>
        <strain evidence="12 13">G25-74</strain>
    </source>
</reference>
<evidence type="ECO:0000256" key="2">
    <source>
        <dbReference type="ARBA" id="ARBA00022448"/>
    </source>
</evidence>
<feature type="transmembrane region" description="Helical" evidence="11">
    <location>
        <begin position="120"/>
        <end position="139"/>
    </location>
</feature>
<evidence type="ECO:0000256" key="9">
    <source>
        <dbReference type="ARBA" id="ARBA00035611"/>
    </source>
</evidence>
<comment type="subcellular location">
    <subcellularLocation>
        <location evidence="1">Cell membrane</location>
        <topology evidence="1">Multi-pass membrane protein</topology>
    </subcellularLocation>
</comment>
<gene>
    <name evidence="12" type="ORF">ABB05_21825</name>
</gene>
<proteinExistence type="predicted"/>
<dbReference type="Pfam" id="PF02653">
    <property type="entry name" value="BPD_transp_2"/>
    <property type="match status" value="1"/>
</dbReference>
<dbReference type="InterPro" id="IPR001851">
    <property type="entry name" value="ABC_transp_permease"/>
</dbReference>
<feature type="transmembrane region" description="Helical" evidence="11">
    <location>
        <begin position="317"/>
        <end position="343"/>
    </location>
</feature>
<dbReference type="PATRIC" id="fig|217031.6.peg.4746"/>
<feature type="transmembrane region" description="Helical" evidence="11">
    <location>
        <begin position="168"/>
        <end position="186"/>
    </location>
</feature>
<evidence type="ECO:0000256" key="1">
    <source>
        <dbReference type="ARBA" id="ARBA00004651"/>
    </source>
</evidence>
<evidence type="ECO:0000256" key="5">
    <source>
        <dbReference type="ARBA" id="ARBA00022597"/>
    </source>
</evidence>
<feature type="transmembrane region" description="Helical" evidence="11">
    <location>
        <begin position="12"/>
        <end position="33"/>
    </location>
</feature>
<keyword evidence="8 11" id="KW-0472">Membrane</keyword>
<dbReference type="GO" id="GO:0005886">
    <property type="term" value="C:plasma membrane"/>
    <property type="evidence" value="ECO:0007669"/>
    <property type="project" value="UniProtKB-SubCell"/>
</dbReference>
<keyword evidence="3" id="KW-1003">Cell membrane</keyword>
<sequence length="384" mass="40981">MKALFKLNMRQYSMIIALIFIVVLFQLLTGGTLLKPLNITNLILQNSYILVLAIGMVLVIITGHIDLSVGSVAAFVGAIAAILMVNLDLNPFLVIIICLLLGAIIGAWQGFWIAYVGIPAFIVTLAGMLLFRGLTLVVLKGQSIAPFPISFQKISTGFLPNPFNDGGFHTLSMIVGFALSLLFIGIEWKNHQSQVKYQFDVLPTKLFYSKLIAIFLIVNGFTYVLATYRGIPNILVILLALIALYTFVMKKTIIGRHIYAVGGNLKAAELSGVKTKQITFGVFVNMGVLAALSGLIFAARLNAATPKAGNLFELDAIAAVFIGGASAYGGVGTVIGAIVGGLVMGVMNNGMSILGLGIDWQQAIKGLVLLIAVAFDIISKKKSA</sequence>
<evidence type="ECO:0000256" key="4">
    <source>
        <dbReference type="ARBA" id="ARBA00022519"/>
    </source>
</evidence>
<dbReference type="OrthoDB" id="9813906at2"/>
<dbReference type="Proteomes" id="UP000077881">
    <property type="component" value="Unassembled WGS sequence"/>
</dbReference>
<evidence type="ECO:0000256" key="3">
    <source>
        <dbReference type="ARBA" id="ARBA00022475"/>
    </source>
</evidence>
<keyword evidence="2" id="KW-0813">Transport</keyword>
<protein>
    <recommendedName>
        <fullName evidence="10">Xylose transport system permease protein XylH</fullName>
    </recommendedName>
</protein>
<evidence type="ECO:0000256" key="7">
    <source>
        <dbReference type="ARBA" id="ARBA00022989"/>
    </source>
</evidence>
<evidence type="ECO:0000256" key="11">
    <source>
        <dbReference type="SAM" id="Phobius"/>
    </source>
</evidence>
<feature type="transmembrane region" description="Helical" evidence="11">
    <location>
        <begin position="207"/>
        <end position="225"/>
    </location>
</feature>
<dbReference type="AlphaFoldDB" id="A0A177ZGW0"/>
<dbReference type="PANTHER" id="PTHR32196">
    <property type="entry name" value="ABC TRANSPORTER PERMEASE PROTEIN YPHD-RELATED-RELATED"/>
    <property type="match status" value="1"/>
</dbReference>
<feature type="transmembrane region" description="Helical" evidence="11">
    <location>
        <begin position="231"/>
        <end position="248"/>
    </location>
</feature>
<keyword evidence="7 11" id="KW-1133">Transmembrane helix</keyword>
<evidence type="ECO:0000313" key="12">
    <source>
        <dbReference type="EMBL" id="OAK67191.1"/>
    </source>
</evidence>
<name>A0A177ZGW0_9BACI</name>
<accession>A0A177ZGW0</accession>
<keyword evidence="13" id="KW-1185">Reference proteome</keyword>
<dbReference type="STRING" id="217031.ABB05_21825"/>
<dbReference type="PANTHER" id="PTHR32196:SF32">
    <property type="entry name" value="XYLOSE TRANSPORT SYSTEM PERMEASE PROTEIN XYLH"/>
    <property type="match status" value="1"/>
</dbReference>
<organism evidence="12 13">
    <name type="scientific">Lederbergia galactosidilytica</name>
    <dbReference type="NCBI Taxonomy" id="217031"/>
    <lineage>
        <taxon>Bacteria</taxon>
        <taxon>Bacillati</taxon>
        <taxon>Bacillota</taxon>
        <taxon>Bacilli</taxon>
        <taxon>Bacillales</taxon>
        <taxon>Bacillaceae</taxon>
        <taxon>Lederbergia</taxon>
    </lineage>
</organism>
<evidence type="ECO:0000256" key="6">
    <source>
        <dbReference type="ARBA" id="ARBA00022692"/>
    </source>
</evidence>
<dbReference type="CDD" id="cd06579">
    <property type="entry name" value="TM_PBP1_transp_AraH_like"/>
    <property type="match status" value="1"/>
</dbReference>